<dbReference type="STRING" id="1381753.V2XC67"/>
<dbReference type="KEGG" id="mrr:Moror_6650"/>
<accession>V2XC67</accession>
<protein>
    <submittedName>
        <fullName evidence="6">8-amino-7-oxononanoate synthase</fullName>
    </submittedName>
</protein>
<dbReference type="InterPro" id="IPR004839">
    <property type="entry name" value="Aminotransferase_I/II_large"/>
</dbReference>
<dbReference type="GO" id="GO:0009102">
    <property type="term" value="P:biotin biosynthetic process"/>
    <property type="evidence" value="ECO:0007669"/>
    <property type="project" value="TreeGrafter"/>
</dbReference>
<evidence type="ECO:0000256" key="1">
    <source>
        <dbReference type="ARBA" id="ARBA00001933"/>
    </source>
</evidence>
<gene>
    <name evidence="6" type="ORF">Moror_6650</name>
</gene>
<dbReference type="PANTHER" id="PTHR13693:SF77">
    <property type="entry name" value="8-AMINO-7-OXONONANOATE SYNTHASE"/>
    <property type="match status" value="1"/>
</dbReference>
<dbReference type="SUPFAM" id="SSF53383">
    <property type="entry name" value="PLP-dependent transferases"/>
    <property type="match status" value="1"/>
</dbReference>
<evidence type="ECO:0000313" key="6">
    <source>
        <dbReference type="EMBL" id="ESK96778.1"/>
    </source>
</evidence>
<dbReference type="InterPro" id="IPR050087">
    <property type="entry name" value="AON_synthase_class-II"/>
</dbReference>
<dbReference type="GO" id="GO:0030170">
    <property type="term" value="F:pyridoxal phosphate binding"/>
    <property type="evidence" value="ECO:0007669"/>
    <property type="project" value="InterPro"/>
</dbReference>
<evidence type="ECO:0000256" key="4">
    <source>
        <dbReference type="ARBA" id="ARBA00022898"/>
    </source>
</evidence>
<dbReference type="Proteomes" id="UP000017559">
    <property type="component" value="Unassembled WGS sequence"/>
</dbReference>
<dbReference type="InterPro" id="IPR015422">
    <property type="entry name" value="PyrdxlP-dep_Trfase_small"/>
</dbReference>
<keyword evidence="4" id="KW-0663">Pyridoxal phosphate</keyword>
<proteinExistence type="inferred from homology"/>
<dbReference type="Gene3D" id="3.90.1150.10">
    <property type="entry name" value="Aspartate Aminotransferase, domain 1"/>
    <property type="match status" value="1"/>
</dbReference>
<dbReference type="InterPro" id="IPR015424">
    <property type="entry name" value="PyrdxlP-dep_Trfase"/>
</dbReference>
<keyword evidence="3" id="KW-0808">Transferase</keyword>
<evidence type="ECO:0000259" key="5">
    <source>
        <dbReference type="Pfam" id="PF00155"/>
    </source>
</evidence>
<comment type="similarity">
    <text evidence="2">Belongs to the class-II pyridoxal-phosphate-dependent aminotransferase family. BioF subfamily.</text>
</comment>
<evidence type="ECO:0000256" key="3">
    <source>
        <dbReference type="ARBA" id="ARBA00022679"/>
    </source>
</evidence>
<name>V2XC67_MONRO</name>
<comment type="caution">
    <text evidence="6">The sequence shown here is derived from an EMBL/GenBank/DDBJ whole genome shotgun (WGS) entry which is preliminary data.</text>
</comment>
<dbReference type="EMBL" id="AWSO01000040">
    <property type="protein sequence ID" value="ESK96778.1"/>
    <property type="molecule type" value="Genomic_DNA"/>
</dbReference>
<sequence>MSNALDAALEKALESRVKRKILRRLPAPSSPSQSTESHIDFTSNDYLSLSSSRHLHKHLLETLQKSPDILGSGGSRLLVNPKTHAALESRLTAFFRHTPGGTLLFNSGFDANVALFSSLPQPGDVLVYDEYIHASVHDGMRSGCRAKRRIKFKNNDIDDLKCVLETLVESDSLLKTGASSLFLAVESLYSMDGTFAPLKPMIHLLEELFPLGNAYMIVDEAHSTGLYGPQGRGRVALEGLEGHPRILARLCTFGKALAATGAVLLTTPLVASYLINYARPLIYTTALSHLAIIAASCSFDMLEDGTAARLAEGVLGTSRWFVGRLKMRLKEEGIPEHILIVGVNNANEELSSFSPIIPLLTSPVSAPPSFSPAHDLSAHLLVKHRVLARPITWPTVPKGQDRVRVCLHAGHTKEQVGKLIEGAVEWAKARVATKKLELVSGPVIPQIGLMKSRL</sequence>
<dbReference type="Gene3D" id="3.40.640.10">
    <property type="entry name" value="Type I PLP-dependent aspartate aminotransferase-like (Major domain)"/>
    <property type="match status" value="1"/>
</dbReference>
<dbReference type="AlphaFoldDB" id="V2XC67"/>
<evidence type="ECO:0000313" key="7">
    <source>
        <dbReference type="Proteomes" id="UP000017559"/>
    </source>
</evidence>
<dbReference type="GO" id="GO:0016740">
    <property type="term" value="F:transferase activity"/>
    <property type="evidence" value="ECO:0007669"/>
    <property type="project" value="UniProtKB-KW"/>
</dbReference>
<dbReference type="PANTHER" id="PTHR13693">
    <property type="entry name" value="CLASS II AMINOTRANSFERASE/8-AMINO-7-OXONONANOATE SYNTHASE"/>
    <property type="match status" value="1"/>
</dbReference>
<keyword evidence="7" id="KW-1185">Reference proteome</keyword>
<dbReference type="HOGENOM" id="CLU_015846_3_0_1"/>
<dbReference type="Pfam" id="PF00155">
    <property type="entry name" value="Aminotran_1_2"/>
    <property type="match status" value="1"/>
</dbReference>
<comment type="cofactor">
    <cofactor evidence="1">
        <name>pyridoxal 5'-phosphate</name>
        <dbReference type="ChEBI" id="CHEBI:597326"/>
    </cofactor>
</comment>
<evidence type="ECO:0000256" key="2">
    <source>
        <dbReference type="ARBA" id="ARBA00010008"/>
    </source>
</evidence>
<dbReference type="OrthoDB" id="2382073at2759"/>
<organism evidence="6 7">
    <name type="scientific">Moniliophthora roreri (strain MCA 2997)</name>
    <name type="common">Cocoa frosty pod rot fungus</name>
    <name type="synonym">Crinipellis roreri</name>
    <dbReference type="NCBI Taxonomy" id="1381753"/>
    <lineage>
        <taxon>Eukaryota</taxon>
        <taxon>Fungi</taxon>
        <taxon>Dikarya</taxon>
        <taxon>Basidiomycota</taxon>
        <taxon>Agaricomycotina</taxon>
        <taxon>Agaricomycetes</taxon>
        <taxon>Agaricomycetidae</taxon>
        <taxon>Agaricales</taxon>
        <taxon>Marasmiineae</taxon>
        <taxon>Marasmiaceae</taxon>
        <taxon>Moniliophthora</taxon>
    </lineage>
</organism>
<dbReference type="InterPro" id="IPR015421">
    <property type="entry name" value="PyrdxlP-dep_Trfase_major"/>
</dbReference>
<feature type="domain" description="Aminotransferase class I/classII large" evidence="5">
    <location>
        <begin position="39"/>
        <end position="421"/>
    </location>
</feature>
<reference evidence="6 7" key="1">
    <citation type="journal article" date="2014" name="BMC Genomics">
        <title>Genome and secretome analysis of the hemibiotrophic fungal pathogen, Moniliophthora roreri, which causes frosty pod rot disease of cacao: mechanisms of the biotrophic and necrotrophic phases.</title>
        <authorList>
            <person name="Meinhardt L.W."/>
            <person name="Costa G.G.L."/>
            <person name="Thomazella D.P.T."/>
            <person name="Teixeira P.J.P.L."/>
            <person name="Carazzolle M.F."/>
            <person name="Schuster S.C."/>
            <person name="Carlson J.E."/>
            <person name="Guiltinan M.J."/>
            <person name="Mieczkowski P."/>
            <person name="Farmer A."/>
            <person name="Ramaraj T."/>
            <person name="Crozier J."/>
            <person name="Davis R.E."/>
            <person name="Shao J."/>
            <person name="Melnick R.L."/>
            <person name="Pereira G.A.G."/>
            <person name="Bailey B.A."/>
        </authorList>
    </citation>
    <scope>NUCLEOTIDE SEQUENCE [LARGE SCALE GENOMIC DNA]</scope>
    <source>
        <strain evidence="6 7">MCA 2997</strain>
    </source>
</reference>